<sequence>MRNSIALLFLSGALLLASCDLFGSENGEPLVFQNVEDAEPLKVQNAQTAVFKGEATWTTFWEEHVTQINADGEQIAPPEVNFAENMLIAVFWGDNGYAGCSFFAEAIKGVSAQSDALIVEIGKLPDLGPCRMSVMPLHVIKVDRTEAAVVFKGRVPH</sequence>
<feature type="chain" id="PRO_5013789831" description="PrcB C-terminal domain-containing protein" evidence="1">
    <location>
        <begin position="24"/>
        <end position="157"/>
    </location>
</feature>
<dbReference type="EMBL" id="PDEP01000013">
    <property type="protein sequence ID" value="PEN05499.1"/>
    <property type="molecule type" value="Genomic_DNA"/>
</dbReference>
<evidence type="ECO:0008006" key="4">
    <source>
        <dbReference type="Google" id="ProtNLM"/>
    </source>
</evidence>
<name>A0A2H3NIS4_9BACT</name>
<accession>A0A2H3NIS4</accession>
<gene>
    <name evidence="2" type="ORF">CRI93_12400</name>
</gene>
<proteinExistence type="predicted"/>
<feature type="signal peptide" evidence="1">
    <location>
        <begin position="1"/>
        <end position="23"/>
    </location>
</feature>
<keyword evidence="3" id="KW-1185">Reference proteome</keyword>
<comment type="caution">
    <text evidence="2">The sequence shown here is derived from an EMBL/GenBank/DDBJ whole genome shotgun (WGS) entry which is preliminary data.</text>
</comment>
<dbReference type="OrthoDB" id="1447404at2"/>
<protein>
    <recommendedName>
        <fullName evidence="4">PrcB C-terminal domain-containing protein</fullName>
    </recommendedName>
</protein>
<keyword evidence="1" id="KW-0732">Signal</keyword>
<organism evidence="2 3">
    <name type="scientific">Longimonas halophila</name>
    <dbReference type="NCBI Taxonomy" id="1469170"/>
    <lineage>
        <taxon>Bacteria</taxon>
        <taxon>Pseudomonadati</taxon>
        <taxon>Rhodothermota</taxon>
        <taxon>Rhodothermia</taxon>
        <taxon>Rhodothermales</taxon>
        <taxon>Salisaetaceae</taxon>
        <taxon>Longimonas</taxon>
    </lineage>
</organism>
<dbReference type="RefSeq" id="WP_098062960.1">
    <property type="nucleotide sequence ID" value="NZ_PDEP01000013.1"/>
</dbReference>
<evidence type="ECO:0000313" key="2">
    <source>
        <dbReference type="EMBL" id="PEN05499.1"/>
    </source>
</evidence>
<evidence type="ECO:0000256" key="1">
    <source>
        <dbReference type="SAM" id="SignalP"/>
    </source>
</evidence>
<reference evidence="2 3" key="1">
    <citation type="submission" date="2017-10" db="EMBL/GenBank/DDBJ databases">
        <title>Draft genome of Longimonas halophila.</title>
        <authorList>
            <person name="Goh K.M."/>
            <person name="Shamsir M.S."/>
            <person name="Lim S.W."/>
        </authorList>
    </citation>
    <scope>NUCLEOTIDE SEQUENCE [LARGE SCALE GENOMIC DNA]</scope>
    <source>
        <strain evidence="2 3">KCTC 42399</strain>
    </source>
</reference>
<dbReference type="AlphaFoldDB" id="A0A2H3NIS4"/>
<evidence type="ECO:0000313" key="3">
    <source>
        <dbReference type="Proteomes" id="UP000221024"/>
    </source>
</evidence>
<dbReference type="PROSITE" id="PS51257">
    <property type="entry name" value="PROKAR_LIPOPROTEIN"/>
    <property type="match status" value="1"/>
</dbReference>
<dbReference type="Proteomes" id="UP000221024">
    <property type="component" value="Unassembled WGS sequence"/>
</dbReference>